<organism evidence="1 2">
    <name type="scientific">Brevibacterium salitolerans</name>
    <dbReference type="NCBI Taxonomy" id="1403566"/>
    <lineage>
        <taxon>Bacteria</taxon>
        <taxon>Bacillati</taxon>
        <taxon>Actinomycetota</taxon>
        <taxon>Actinomycetes</taxon>
        <taxon>Micrococcales</taxon>
        <taxon>Brevibacteriaceae</taxon>
        <taxon>Brevibacterium</taxon>
    </lineage>
</organism>
<reference evidence="1 2" key="1">
    <citation type="journal article" date="2019" name="Int. J. Syst. Evol. Microbiol.">
        <title>The Global Catalogue of Microorganisms (GCM) 10K type strain sequencing project: providing services to taxonomists for standard genome sequencing and annotation.</title>
        <authorList>
            <consortium name="The Broad Institute Genomics Platform"/>
            <consortium name="The Broad Institute Genome Sequencing Center for Infectious Disease"/>
            <person name="Wu L."/>
            <person name="Ma J."/>
        </authorList>
    </citation>
    <scope>NUCLEOTIDE SEQUENCE [LARGE SCALE GENOMIC DNA]</scope>
    <source>
        <strain evidence="1 2">JCM 15900</strain>
    </source>
</reference>
<dbReference type="Gene3D" id="3.30.1330.80">
    <property type="entry name" value="Hypothetical protein, similar to alpha- acetolactate decarboxylase, domain 2"/>
    <property type="match status" value="2"/>
</dbReference>
<comment type="caution">
    <text evidence="1">The sequence shown here is derived from an EMBL/GenBank/DDBJ whole genome shotgun (WGS) entry which is preliminary data.</text>
</comment>
<dbReference type="Proteomes" id="UP001500984">
    <property type="component" value="Unassembled WGS sequence"/>
</dbReference>
<sequence length="315" mass="33093">MLAERSVPYSERVTQNTPLIVPGRPVKHPGSAAAVRTTLAHGRTRPRAVTDLLRTDADDRSPTALLDLVACAVEAAGADSGIVELGPVDLPSVSYCFPAYGDSTHPMLYSATHSSAGTLLRGTATVGFRRDSPGAPLTRWAHFHVSWTDREGTLRGGHLWPETTAAGPLVQSTVWPLYGITLVNRLDEETQLPVFFPEQNGRSTADGDRPALFARVHPNEEIGTVIADLTRRHGLEGGSVVGGTGSIVGAIFEDGRRVEGPATEVITLGGALSGTEPRLTSTLISASAEVHGGVLAPTGNLVGATYDLMLAGPQD</sequence>
<evidence type="ECO:0000313" key="2">
    <source>
        <dbReference type="Proteomes" id="UP001500984"/>
    </source>
</evidence>
<evidence type="ECO:0000313" key="1">
    <source>
        <dbReference type="EMBL" id="GAA2097917.1"/>
    </source>
</evidence>
<dbReference type="EMBL" id="BAAAPZ010000007">
    <property type="protein sequence ID" value="GAA2097917.1"/>
    <property type="molecule type" value="Genomic_DNA"/>
</dbReference>
<accession>A0ABN2WS82</accession>
<proteinExistence type="predicted"/>
<keyword evidence="2" id="KW-1185">Reference proteome</keyword>
<name>A0ABN2WS82_9MICO</name>
<dbReference type="SUPFAM" id="SSF117856">
    <property type="entry name" value="AF0104/ALDC/Ptd012-like"/>
    <property type="match status" value="2"/>
</dbReference>
<protein>
    <submittedName>
        <fullName evidence="1">Uncharacterized protein</fullName>
    </submittedName>
</protein>
<gene>
    <name evidence="1" type="ORF">GCM10009823_18910</name>
</gene>